<dbReference type="KEGG" id="vg:77954761"/>
<dbReference type="SUPFAM" id="SSF88659">
    <property type="entry name" value="Sigma3 and sigma4 domains of RNA polymerase sigma factors"/>
    <property type="match status" value="1"/>
</dbReference>
<dbReference type="GO" id="GO:0016987">
    <property type="term" value="F:sigma factor activity"/>
    <property type="evidence" value="ECO:0007669"/>
    <property type="project" value="UniProtKB-KW"/>
</dbReference>
<keyword evidence="4" id="KW-0804">Transcription</keyword>
<keyword evidence="2" id="KW-0731">Sigma factor</keyword>
<dbReference type="SUPFAM" id="SSF88946">
    <property type="entry name" value="Sigma2 domain of RNA polymerase sigma factors"/>
    <property type="match status" value="1"/>
</dbReference>
<dbReference type="GO" id="GO:0006352">
    <property type="term" value="P:DNA-templated transcription initiation"/>
    <property type="evidence" value="ECO:0007669"/>
    <property type="project" value="InterPro"/>
</dbReference>
<proteinExistence type="predicted"/>
<dbReference type="InterPro" id="IPR013325">
    <property type="entry name" value="RNA_pol_sigma_r2"/>
</dbReference>
<evidence type="ECO:0000313" key="6">
    <source>
        <dbReference type="Proteomes" id="UP000501199"/>
    </source>
</evidence>
<dbReference type="Gene3D" id="1.20.140.160">
    <property type="match status" value="1"/>
</dbReference>
<dbReference type="GO" id="GO:0003677">
    <property type="term" value="F:DNA binding"/>
    <property type="evidence" value="ECO:0007669"/>
    <property type="project" value="UniProtKB-KW"/>
</dbReference>
<keyword evidence="1" id="KW-0805">Transcription regulation</keyword>
<keyword evidence="3" id="KW-0238">DNA-binding</keyword>
<dbReference type="Proteomes" id="UP000501199">
    <property type="component" value="Segment"/>
</dbReference>
<dbReference type="RefSeq" id="YP_010678367.1">
    <property type="nucleotide sequence ID" value="NC_071034.1"/>
</dbReference>
<dbReference type="PANTHER" id="PTHR30385">
    <property type="entry name" value="SIGMA FACTOR F FLAGELLAR"/>
    <property type="match status" value="1"/>
</dbReference>
<evidence type="ECO:0000256" key="1">
    <source>
        <dbReference type="ARBA" id="ARBA00023015"/>
    </source>
</evidence>
<reference evidence="6" key="1">
    <citation type="submission" date="2020-01" db="EMBL/GenBank/DDBJ databases">
        <authorList>
            <person name="Broll A.M."/>
            <person name="Firkus N.C."/>
            <person name="Hill J.A."/>
            <person name="Neidermyer S.M."/>
            <person name="Regnier T.M."/>
            <person name="Wang S.P."/>
            <person name="Yang C."/>
            <person name="Yang H.S."/>
            <person name="Bonilla J.A."/>
            <person name="Klyczek K."/>
            <person name="Garlena R.A."/>
            <person name="Russell D.A."/>
            <person name="Pope W.H."/>
            <person name="Jacobs-Sera D."/>
            <person name="Hatfull G.F."/>
        </authorList>
    </citation>
    <scope>NUCLEOTIDE SEQUENCE [LARGE SCALE GENOMIC DNA]</scope>
</reference>
<name>A0A6G6XL77_9CAUD</name>
<sequence>MSFDKVLTDIFDRNAKQIALSQDDEHAAIAAALAGDSDALVKIMYAYAPALRNAVAAFTHAGGAYAASQAADYEDLRSSVTVGLMEALKRFDPAQHNRLAAVINGPLREALANDLTSPVAFHIPYRTLSRFYEILRKAEGNTFEAVKIAREHHMSPETFLSVLSAVRNVASYDDNGAEDDGDLLSHLDDAMPLWDNTAAEDDALLVEAAFEAVDETEERVCRLAYGFETYGDPVPDVEIAHKLGMTRPTVQRRRSSALGKMREALAVA</sequence>
<protein>
    <submittedName>
        <fullName evidence="5">DNA binding protein</fullName>
    </submittedName>
</protein>
<gene>
    <name evidence="5" type="primary">42</name>
    <name evidence="5" type="ORF">SEA_DRSIERRA_42</name>
</gene>
<dbReference type="NCBIfam" id="TIGR02937">
    <property type="entry name" value="sigma70-ECF"/>
    <property type="match status" value="1"/>
</dbReference>
<dbReference type="EMBL" id="MN908689">
    <property type="protein sequence ID" value="QIG58520.1"/>
    <property type="molecule type" value="Genomic_DNA"/>
</dbReference>
<evidence type="ECO:0000313" key="5">
    <source>
        <dbReference type="EMBL" id="QIG58520.1"/>
    </source>
</evidence>
<evidence type="ECO:0000256" key="2">
    <source>
        <dbReference type="ARBA" id="ARBA00023082"/>
    </source>
</evidence>
<evidence type="ECO:0000256" key="3">
    <source>
        <dbReference type="ARBA" id="ARBA00023125"/>
    </source>
</evidence>
<dbReference type="InterPro" id="IPR014284">
    <property type="entry name" value="RNA_pol_sigma-70_dom"/>
</dbReference>
<organism evidence="5 6">
    <name type="scientific">Arthrobacter phage DrSierra</name>
    <dbReference type="NCBI Taxonomy" id="2704034"/>
    <lineage>
        <taxon>Viruses</taxon>
        <taxon>Duplodnaviria</taxon>
        <taxon>Heunggongvirae</taxon>
        <taxon>Uroviricota</taxon>
        <taxon>Caudoviricetes</taxon>
        <taxon>Casidaviridae</taxon>
        <taxon>Manhattanvirus</taxon>
        <taxon>Manhattanvirus drsierra</taxon>
    </lineage>
</organism>
<dbReference type="InterPro" id="IPR013324">
    <property type="entry name" value="RNA_pol_sigma_r3/r4-like"/>
</dbReference>
<evidence type="ECO:0000256" key="4">
    <source>
        <dbReference type="ARBA" id="ARBA00023163"/>
    </source>
</evidence>
<dbReference type="GeneID" id="77954761"/>
<accession>A0A6G6XL77</accession>
<keyword evidence="6" id="KW-1185">Reference proteome</keyword>